<organism evidence="9 10">
    <name type="scientific">Friedmanniomyces endolithicus</name>
    <dbReference type="NCBI Taxonomy" id="329885"/>
    <lineage>
        <taxon>Eukaryota</taxon>
        <taxon>Fungi</taxon>
        <taxon>Dikarya</taxon>
        <taxon>Ascomycota</taxon>
        <taxon>Pezizomycotina</taxon>
        <taxon>Dothideomycetes</taxon>
        <taxon>Dothideomycetidae</taxon>
        <taxon>Mycosphaerellales</taxon>
        <taxon>Teratosphaeriaceae</taxon>
        <taxon>Friedmanniomyces</taxon>
    </lineage>
</organism>
<dbReference type="Proteomes" id="UP001175353">
    <property type="component" value="Unassembled WGS sequence"/>
</dbReference>
<evidence type="ECO:0000256" key="7">
    <source>
        <dbReference type="ARBA" id="ARBA00023128"/>
    </source>
</evidence>
<evidence type="ECO:0000256" key="4">
    <source>
        <dbReference type="ARBA" id="ARBA00022660"/>
    </source>
</evidence>
<gene>
    <name evidence="9" type="ORF">LTR91_012123</name>
</gene>
<keyword evidence="5" id="KW-0999">Mitochondrion inner membrane</keyword>
<evidence type="ECO:0000313" key="10">
    <source>
        <dbReference type="Proteomes" id="UP001175353"/>
    </source>
</evidence>
<dbReference type="InterPro" id="IPR006806">
    <property type="entry name" value="NDUFA5"/>
</dbReference>
<dbReference type="EMBL" id="JAUJLE010000115">
    <property type="protein sequence ID" value="KAK0980732.1"/>
    <property type="molecule type" value="Genomic_DNA"/>
</dbReference>
<dbReference type="AlphaFoldDB" id="A0AAN6QR72"/>
<dbReference type="GO" id="GO:0005743">
    <property type="term" value="C:mitochondrial inner membrane"/>
    <property type="evidence" value="ECO:0007669"/>
    <property type="project" value="UniProtKB-SubCell"/>
</dbReference>
<evidence type="ECO:0000256" key="2">
    <source>
        <dbReference type="ARBA" id="ARBA00010261"/>
    </source>
</evidence>
<evidence type="ECO:0008006" key="11">
    <source>
        <dbReference type="Google" id="ProtNLM"/>
    </source>
</evidence>
<evidence type="ECO:0000256" key="8">
    <source>
        <dbReference type="ARBA" id="ARBA00023136"/>
    </source>
</evidence>
<sequence length="264" mass="29511">MRVASRLLATASRSNEFLRPGAPTGLTGLVTHSAPRSTLLYLYSTTLEKLSHFPESSVYRQSAEALTKHRLKIIENTTPGGLAEWQERVKKTVDGNPDAFRRVPVLAASGSTEHNIVWKTSAIQAAQTDEYEDDPTAQPQLEGLRTAEERANQREILERDPVEEHRMIPRIEPEPALTQGQIVEIENAIGGGLIEEVIQVAEGESRLVETLAEHKVYGPQSLLVFLYGLEKHITDLYCRWEDLEESPRAGQWAYFARDAHTGTT</sequence>
<dbReference type="GO" id="GO:0022904">
    <property type="term" value="P:respiratory electron transport chain"/>
    <property type="evidence" value="ECO:0007669"/>
    <property type="project" value="InterPro"/>
</dbReference>
<dbReference type="Pfam" id="PF04716">
    <property type="entry name" value="ETC_C1_NDUFA5"/>
    <property type="match status" value="1"/>
</dbReference>
<keyword evidence="7" id="KW-0496">Mitochondrion</keyword>
<keyword evidence="10" id="KW-1185">Reference proteome</keyword>
<comment type="subcellular location">
    <subcellularLocation>
        <location evidence="1">Mitochondrion inner membrane</location>
        <topology evidence="1">Peripheral membrane protein</topology>
        <orientation evidence="1">Matrix side</orientation>
    </subcellularLocation>
</comment>
<evidence type="ECO:0000256" key="5">
    <source>
        <dbReference type="ARBA" id="ARBA00022792"/>
    </source>
</evidence>
<keyword evidence="3" id="KW-0813">Transport</keyword>
<comment type="similarity">
    <text evidence="2">Belongs to the complex I NDUFA5 subunit family.</text>
</comment>
<evidence type="ECO:0000256" key="1">
    <source>
        <dbReference type="ARBA" id="ARBA00004443"/>
    </source>
</evidence>
<keyword evidence="8" id="KW-0472">Membrane</keyword>
<evidence type="ECO:0000313" key="9">
    <source>
        <dbReference type="EMBL" id="KAK0980732.1"/>
    </source>
</evidence>
<proteinExistence type="inferred from homology"/>
<comment type="caution">
    <text evidence="9">The sequence shown here is derived from an EMBL/GenBank/DDBJ whole genome shotgun (WGS) entry which is preliminary data.</text>
</comment>
<dbReference type="PANTHER" id="PTHR12653:SF0">
    <property type="entry name" value="NADH DEHYDROGENASE [UBIQUINONE] 1 ALPHA SUBCOMPLEX SUBUNIT 5"/>
    <property type="match status" value="1"/>
</dbReference>
<keyword evidence="6" id="KW-0249">Electron transport</keyword>
<evidence type="ECO:0000256" key="3">
    <source>
        <dbReference type="ARBA" id="ARBA00022448"/>
    </source>
</evidence>
<reference evidence="9" key="1">
    <citation type="submission" date="2023-06" db="EMBL/GenBank/DDBJ databases">
        <title>Black Yeasts Isolated from many extreme environments.</title>
        <authorList>
            <person name="Coleine C."/>
            <person name="Stajich J.E."/>
            <person name="Selbmann L."/>
        </authorList>
    </citation>
    <scope>NUCLEOTIDE SEQUENCE</scope>
    <source>
        <strain evidence="9">CCFEE 5200</strain>
    </source>
</reference>
<keyword evidence="4" id="KW-0679">Respiratory chain</keyword>
<dbReference type="PANTHER" id="PTHR12653">
    <property type="entry name" value="NADH-UBIQUINONE OXIDOREDUCTASE 13 KD-B SUBUNIT"/>
    <property type="match status" value="1"/>
</dbReference>
<evidence type="ECO:0000256" key="6">
    <source>
        <dbReference type="ARBA" id="ARBA00022982"/>
    </source>
</evidence>
<accession>A0AAN6QR72</accession>
<name>A0AAN6QR72_9PEZI</name>
<protein>
    <recommendedName>
        <fullName evidence="11">NADH-ubiquinone oxidoreductase 29.9 kDa subunit, mitochondrial</fullName>
    </recommendedName>
</protein>